<proteinExistence type="predicted"/>
<evidence type="ECO:0000313" key="1">
    <source>
        <dbReference type="EMBL" id="PSN69970.1"/>
    </source>
</evidence>
<accession>A0A2T2NX24</accession>
<organism evidence="1 2">
    <name type="scientific">Corynespora cassiicola Philippines</name>
    <dbReference type="NCBI Taxonomy" id="1448308"/>
    <lineage>
        <taxon>Eukaryota</taxon>
        <taxon>Fungi</taxon>
        <taxon>Dikarya</taxon>
        <taxon>Ascomycota</taxon>
        <taxon>Pezizomycotina</taxon>
        <taxon>Dothideomycetes</taxon>
        <taxon>Pleosporomycetidae</taxon>
        <taxon>Pleosporales</taxon>
        <taxon>Corynesporascaceae</taxon>
        <taxon>Corynespora</taxon>
    </lineage>
</organism>
<protein>
    <submittedName>
        <fullName evidence="1">Uncharacterized protein</fullName>
    </submittedName>
</protein>
<name>A0A2T2NX24_CORCC</name>
<sequence length="219" mass="23806">MPRLRSDAGEKGRTKNRAKANVMSVLCGLKERGGRQNRRPCTTWKKVLDVGTQTSRHGEGSHNVNFPDEGGCLRYKIASWDQGCGADVRAIKRVGVWDLDMRPACHRLVPLHQTGMTCKGRGVIDKMTGQQAVHRRGSLFYPAEPDDDVGLGRGQPWSAALAGSSGATASGRRRGLMARGKLLMGRHCRWLKQPDSCDVQGSTCAAKSVAVLDGARWLG</sequence>
<dbReference type="Proteomes" id="UP000240883">
    <property type="component" value="Unassembled WGS sequence"/>
</dbReference>
<keyword evidence="2" id="KW-1185">Reference proteome</keyword>
<gene>
    <name evidence="1" type="ORF">BS50DRAFT_301580</name>
</gene>
<dbReference type="EMBL" id="KZ678132">
    <property type="protein sequence ID" value="PSN69970.1"/>
    <property type="molecule type" value="Genomic_DNA"/>
</dbReference>
<reference evidence="1 2" key="1">
    <citation type="journal article" date="2018" name="Front. Microbiol.">
        <title>Genome-Wide Analysis of Corynespora cassiicola Leaf Fall Disease Putative Effectors.</title>
        <authorList>
            <person name="Lopez D."/>
            <person name="Ribeiro S."/>
            <person name="Label P."/>
            <person name="Fumanal B."/>
            <person name="Venisse J.S."/>
            <person name="Kohler A."/>
            <person name="de Oliveira R.R."/>
            <person name="Labutti K."/>
            <person name="Lipzen A."/>
            <person name="Lail K."/>
            <person name="Bauer D."/>
            <person name="Ohm R.A."/>
            <person name="Barry K.W."/>
            <person name="Spatafora J."/>
            <person name="Grigoriev I.V."/>
            <person name="Martin F.M."/>
            <person name="Pujade-Renaud V."/>
        </authorList>
    </citation>
    <scope>NUCLEOTIDE SEQUENCE [LARGE SCALE GENOMIC DNA]</scope>
    <source>
        <strain evidence="1 2">Philippines</strain>
    </source>
</reference>
<evidence type="ECO:0000313" key="2">
    <source>
        <dbReference type="Proteomes" id="UP000240883"/>
    </source>
</evidence>
<dbReference type="AlphaFoldDB" id="A0A2T2NX24"/>